<dbReference type="GO" id="GO:0005654">
    <property type="term" value="C:nucleoplasm"/>
    <property type="evidence" value="ECO:0007669"/>
    <property type="project" value="TreeGrafter"/>
</dbReference>
<feature type="region of interest" description="Disordered" evidence="8">
    <location>
        <begin position="217"/>
        <end position="287"/>
    </location>
</feature>
<dbReference type="GO" id="GO:0005737">
    <property type="term" value="C:cytoplasm"/>
    <property type="evidence" value="ECO:0007669"/>
    <property type="project" value="InterPro"/>
</dbReference>
<reference evidence="9 10" key="1">
    <citation type="submission" date="2019-01" db="EMBL/GenBank/DDBJ databases">
        <authorList>
            <person name="Sayadi A."/>
        </authorList>
    </citation>
    <scope>NUCLEOTIDE SEQUENCE [LARGE SCALE GENOMIC DNA]</scope>
</reference>
<feature type="compositionally biased region" description="Basic residues" evidence="8">
    <location>
        <begin position="48"/>
        <end position="75"/>
    </location>
</feature>
<feature type="compositionally biased region" description="Low complexity" evidence="8">
    <location>
        <begin position="237"/>
        <end position="262"/>
    </location>
</feature>
<evidence type="ECO:0008006" key="11">
    <source>
        <dbReference type="Google" id="ProtNLM"/>
    </source>
</evidence>
<keyword evidence="10" id="KW-1185">Reference proteome</keyword>
<proteinExistence type="inferred from homology"/>
<dbReference type="GO" id="GO:0004861">
    <property type="term" value="F:cyclin-dependent protein serine/threonine kinase inhibitor activity"/>
    <property type="evidence" value="ECO:0007669"/>
    <property type="project" value="InterPro"/>
</dbReference>
<evidence type="ECO:0000256" key="7">
    <source>
        <dbReference type="ARBA" id="ARBA00023242"/>
    </source>
</evidence>
<dbReference type="PRINTS" id="PR02094">
    <property type="entry name" value="HEXIMFAMILY"/>
</dbReference>
<keyword evidence="5" id="KW-0175">Coiled coil</keyword>
<gene>
    <name evidence="9" type="ORF">CALMAC_LOCUS4152</name>
</gene>
<organism evidence="9 10">
    <name type="scientific">Callosobruchus maculatus</name>
    <name type="common">Southern cowpea weevil</name>
    <name type="synonym">Pulse bruchid</name>
    <dbReference type="NCBI Taxonomy" id="64391"/>
    <lineage>
        <taxon>Eukaryota</taxon>
        <taxon>Metazoa</taxon>
        <taxon>Ecdysozoa</taxon>
        <taxon>Arthropoda</taxon>
        <taxon>Hexapoda</taxon>
        <taxon>Insecta</taxon>
        <taxon>Pterygota</taxon>
        <taxon>Neoptera</taxon>
        <taxon>Endopterygota</taxon>
        <taxon>Coleoptera</taxon>
        <taxon>Polyphaga</taxon>
        <taxon>Cucujiformia</taxon>
        <taxon>Chrysomeloidea</taxon>
        <taxon>Chrysomelidae</taxon>
        <taxon>Bruchinae</taxon>
        <taxon>Bruchini</taxon>
        <taxon>Callosobruchus</taxon>
    </lineage>
</organism>
<name>A0A653BVS9_CALMS</name>
<keyword evidence="4" id="KW-0805">Transcription regulation</keyword>
<dbReference type="GO" id="GO:0000122">
    <property type="term" value="P:negative regulation of transcription by RNA polymerase II"/>
    <property type="evidence" value="ECO:0007669"/>
    <property type="project" value="InterPro"/>
</dbReference>
<evidence type="ECO:0000256" key="2">
    <source>
        <dbReference type="ARBA" id="ARBA00008409"/>
    </source>
</evidence>
<dbReference type="OrthoDB" id="10058500at2759"/>
<dbReference type="PANTHER" id="PTHR13469:SF8">
    <property type="entry name" value="HEXIM P-TEFB COMPLEX SUBUNIT 1"/>
    <property type="match status" value="1"/>
</dbReference>
<evidence type="ECO:0000256" key="5">
    <source>
        <dbReference type="ARBA" id="ARBA00023054"/>
    </source>
</evidence>
<feature type="region of interest" description="Disordered" evidence="8">
    <location>
        <begin position="23"/>
        <end position="87"/>
    </location>
</feature>
<keyword evidence="6" id="KW-0804">Transcription</keyword>
<evidence type="ECO:0000256" key="6">
    <source>
        <dbReference type="ARBA" id="ARBA00023163"/>
    </source>
</evidence>
<dbReference type="Proteomes" id="UP000410492">
    <property type="component" value="Unassembled WGS sequence"/>
</dbReference>
<dbReference type="AlphaFoldDB" id="A0A653BVS9"/>
<dbReference type="PANTHER" id="PTHR13469">
    <property type="entry name" value="HEXAMETHYLENE BISACETAMIDE INDUCIBLE 1"/>
    <property type="match status" value="1"/>
</dbReference>
<feature type="compositionally biased region" description="Polar residues" evidence="8">
    <location>
        <begin position="263"/>
        <end position="279"/>
    </location>
</feature>
<dbReference type="GO" id="GO:0097322">
    <property type="term" value="F:7SK snRNA binding"/>
    <property type="evidence" value="ECO:0007669"/>
    <property type="project" value="TreeGrafter"/>
</dbReference>
<accession>A0A653BVS9</accession>
<protein>
    <recommendedName>
        <fullName evidence="11">HEXIM P-TEFb complex subunit 1</fullName>
    </recommendedName>
</protein>
<evidence type="ECO:0000256" key="3">
    <source>
        <dbReference type="ARBA" id="ARBA00022491"/>
    </source>
</evidence>
<keyword evidence="7" id="KW-0539">Nucleus</keyword>
<dbReference type="InterPro" id="IPR024872">
    <property type="entry name" value="HEXIM"/>
</dbReference>
<feature type="compositionally biased region" description="Polar residues" evidence="8">
    <location>
        <begin position="31"/>
        <end position="40"/>
    </location>
</feature>
<keyword evidence="3" id="KW-0678">Repressor</keyword>
<evidence type="ECO:0000313" key="9">
    <source>
        <dbReference type="EMBL" id="VEN39734.1"/>
    </source>
</evidence>
<evidence type="ECO:0000256" key="4">
    <source>
        <dbReference type="ARBA" id="ARBA00023015"/>
    </source>
</evidence>
<dbReference type="Pfam" id="PF15313">
    <property type="entry name" value="HEXIM"/>
    <property type="match status" value="1"/>
</dbReference>
<evidence type="ECO:0000256" key="8">
    <source>
        <dbReference type="SAM" id="MobiDB-lite"/>
    </source>
</evidence>
<sequence length="287" mass="32740">MEESCQKVVEIEARTKIEDKLPCKDDVVEPSGTQNRTNLTDDGELPPKKRKTRRGKSKRKQPYQKNQKNSRKCNKLIKPEAPHNSNQFLLEDHGSIEDLDENLKNVDQVSTSTITRTRDSSFSVDSDGEFYSSPDDEEQFLIKDFDDQYESLHAERLQTMSKEELVEEYLQLENKLDQLSKRLQTNEDDDLVNRPELKQEVERLTIENERLRRENELLRSKIGRCDSEDSETDSRDSCSSSSSSSDGCSSCSSSHSSSSKSSLTEVNYTQTNGLVSNSELEPKAEPV</sequence>
<comment type="similarity">
    <text evidence="2">Belongs to the HEXIM family.</text>
</comment>
<feature type="compositionally biased region" description="Basic and acidic residues" evidence="8">
    <location>
        <begin position="217"/>
        <end position="236"/>
    </location>
</feature>
<dbReference type="Gene3D" id="6.10.250.2910">
    <property type="match status" value="1"/>
</dbReference>
<evidence type="ECO:0000256" key="1">
    <source>
        <dbReference type="ARBA" id="ARBA00004123"/>
    </source>
</evidence>
<evidence type="ECO:0000313" key="10">
    <source>
        <dbReference type="Proteomes" id="UP000410492"/>
    </source>
</evidence>
<comment type="subcellular location">
    <subcellularLocation>
        <location evidence="1">Nucleus</location>
    </subcellularLocation>
</comment>
<dbReference type="EMBL" id="CAACVG010005881">
    <property type="protein sequence ID" value="VEN39734.1"/>
    <property type="molecule type" value="Genomic_DNA"/>
</dbReference>